<accession>A0A210QU68</accession>
<dbReference type="Proteomes" id="UP000242188">
    <property type="component" value="Unassembled WGS sequence"/>
</dbReference>
<reference evidence="2 3" key="1">
    <citation type="journal article" date="2017" name="Nat. Ecol. Evol.">
        <title>Scallop genome provides insights into evolution of bilaterian karyotype and development.</title>
        <authorList>
            <person name="Wang S."/>
            <person name="Zhang J."/>
            <person name="Jiao W."/>
            <person name="Li J."/>
            <person name="Xun X."/>
            <person name="Sun Y."/>
            <person name="Guo X."/>
            <person name="Huan P."/>
            <person name="Dong B."/>
            <person name="Zhang L."/>
            <person name="Hu X."/>
            <person name="Sun X."/>
            <person name="Wang J."/>
            <person name="Zhao C."/>
            <person name="Wang Y."/>
            <person name="Wang D."/>
            <person name="Huang X."/>
            <person name="Wang R."/>
            <person name="Lv J."/>
            <person name="Li Y."/>
            <person name="Zhang Z."/>
            <person name="Liu B."/>
            <person name="Lu W."/>
            <person name="Hui Y."/>
            <person name="Liang J."/>
            <person name="Zhou Z."/>
            <person name="Hou R."/>
            <person name="Li X."/>
            <person name="Liu Y."/>
            <person name="Li H."/>
            <person name="Ning X."/>
            <person name="Lin Y."/>
            <person name="Zhao L."/>
            <person name="Xing Q."/>
            <person name="Dou J."/>
            <person name="Li Y."/>
            <person name="Mao J."/>
            <person name="Guo H."/>
            <person name="Dou H."/>
            <person name="Li T."/>
            <person name="Mu C."/>
            <person name="Jiang W."/>
            <person name="Fu Q."/>
            <person name="Fu X."/>
            <person name="Miao Y."/>
            <person name="Liu J."/>
            <person name="Yu Q."/>
            <person name="Li R."/>
            <person name="Liao H."/>
            <person name="Li X."/>
            <person name="Kong Y."/>
            <person name="Jiang Z."/>
            <person name="Chourrout D."/>
            <person name="Li R."/>
            <person name="Bao Z."/>
        </authorList>
    </citation>
    <scope>NUCLEOTIDE SEQUENCE [LARGE SCALE GENOMIC DNA]</scope>
    <source>
        <strain evidence="2 3">PY_sf001</strain>
    </source>
</reference>
<keyword evidence="1" id="KW-1133">Transmembrane helix</keyword>
<name>A0A210QU68_MIZYE</name>
<feature type="transmembrane region" description="Helical" evidence="1">
    <location>
        <begin position="117"/>
        <end position="139"/>
    </location>
</feature>
<keyword evidence="1" id="KW-0472">Membrane</keyword>
<keyword evidence="1" id="KW-0812">Transmembrane</keyword>
<sequence>MPPQNRDDYERLKDVSNFFASGQLRQGWHHWQDYVHRRNLQVGYENPLPEPTLKIRFLASVLFIVWALQTITGIAISLTIDGIEEDLRLDGRFREFYAIRRVLDHIMAILSKTTLSLSVIGITIDLFILLSVFLFIILIDAIDHAFSKDGPFHEISAVTSFFMQRCNRV</sequence>
<keyword evidence="3" id="KW-1185">Reference proteome</keyword>
<dbReference type="AlphaFoldDB" id="A0A210QU68"/>
<protein>
    <submittedName>
        <fullName evidence="2">Uncharacterized protein</fullName>
    </submittedName>
</protein>
<gene>
    <name evidence="2" type="ORF">KP79_PYT04110</name>
</gene>
<dbReference type="OrthoDB" id="10522513at2759"/>
<comment type="caution">
    <text evidence="2">The sequence shown here is derived from an EMBL/GenBank/DDBJ whole genome shotgun (WGS) entry which is preliminary data.</text>
</comment>
<organism evidence="2 3">
    <name type="scientific">Mizuhopecten yessoensis</name>
    <name type="common">Japanese scallop</name>
    <name type="synonym">Patinopecten yessoensis</name>
    <dbReference type="NCBI Taxonomy" id="6573"/>
    <lineage>
        <taxon>Eukaryota</taxon>
        <taxon>Metazoa</taxon>
        <taxon>Spiralia</taxon>
        <taxon>Lophotrochozoa</taxon>
        <taxon>Mollusca</taxon>
        <taxon>Bivalvia</taxon>
        <taxon>Autobranchia</taxon>
        <taxon>Pteriomorphia</taxon>
        <taxon>Pectinida</taxon>
        <taxon>Pectinoidea</taxon>
        <taxon>Pectinidae</taxon>
        <taxon>Mizuhopecten</taxon>
    </lineage>
</organism>
<dbReference type="EMBL" id="NEDP02001857">
    <property type="protein sequence ID" value="OWF52271.1"/>
    <property type="molecule type" value="Genomic_DNA"/>
</dbReference>
<feature type="transmembrane region" description="Helical" evidence="1">
    <location>
        <begin position="57"/>
        <end position="80"/>
    </location>
</feature>
<evidence type="ECO:0000313" key="2">
    <source>
        <dbReference type="EMBL" id="OWF52271.1"/>
    </source>
</evidence>
<evidence type="ECO:0000256" key="1">
    <source>
        <dbReference type="SAM" id="Phobius"/>
    </source>
</evidence>
<proteinExistence type="predicted"/>
<evidence type="ECO:0000313" key="3">
    <source>
        <dbReference type="Proteomes" id="UP000242188"/>
    </source>
</evidence>